<dbReference type="PANTHER" id="PTHR10540">
    <property type="entry name" value="EUKARYOTIC TRANSLATION INITIATION FACTOR 3 SUBUNIT F-RELATED"/>
    <property type="match status" value="1"/>
</dbReference>
<feature type="domain" description="JAB1/MPN/MOV34 metalloenzyme" evidence="1">
    <location>
        <begin position="17"/>
        <end position="76"/>
    </location>
</feature>
<dbReference type="AlphaFoldDB" id="A0ABD3A0C4"/>
<evidence type="ECO:0000259" key="1">
    <source>
        <dbReference type="Pfam" id="PF01398"/>
    </source>
</evidence>
<evidence type="ECO:0000313" key="3">
    <source>
        <dbReference type="EMBL" id="KAL3523950.1"/>
    </source>
</evidence>
<accession>A0ABD3A0C4</accession>
<evidence type="ECO:0000313" key="4">
    <source>
        <dbReference type="Proteomes" id="UP001630127"/>
    </source>
</evidence>
<evidence type="ECO:0000259" key="2">
    <source>
        <dbReference type="Pfam" id="PF13012"/>
    </source>
</evidence>
<dbReference type="EMBL" id="JBJUIK010000007">
    <property type="protein sequence ID" value="KAL3523950.1"/>
    <property type="molecule type" value="Genomic_DNA"/>
</dbReference>
<dbReference type="Pfam" id="PF01398">
    <property type="entry name" value="JAB"/>
    <property type="match status" value="1"/>
</dbReference>
<feature type="domain" description="EIF3F/CSN6-like C-terminal" evidence="2">
    <location>
        <begin position="181"/>
        <end position="249"/>
    </location>
</feature>
<gene>
    <name evidence="3" type="ORF">ACH5RR_016784</name>
</gene>
<proteinExistence type="predicted"/>
<comment type="caution">
    <text evidence="3">The sequence shown here is derived from an EMBL/GenBank/DDBJ whole genome shotgun (WGS) entry which is preliminary data.</text>
</comment>
<dbReference type="Pfam" id="PF13012">
    <property type="entry name" value="MitMem_reg"/>
    <property type="match status" value="1"/>
</dbReference>
<name>A0ABD3A0C4_9GENT</name>
<reference evidence="3 4" key="1">
    <citation type="submission" date="2024-11" db="EMBL/GenBank/DDBJ databases">
        <title>A near-complete genome assembly of Cinchona calisaya.</title>
        <authorList>
            <person name="Lian D.C."/>
            <person name="Zhao X.W."/>
            <person name="Wei L."/>
        </authorList>
    </citation>
    <scope>NUCLEOTIDE SEQUENCE [LARGE SCALE GENOMIC DNA]</scope>
    <source>
        <tissue evidence="3">Nenye</tissue>
    </source>
</reference>
<dbReference type="Gene3D" id="3.40.140.10">
    <property type="entry name" value="Cytidine Deaminase, domain 2"/>
    <property type="match status" value="1"/>
</dbReference>
<dbReference type="Proteomes" id="UP001630127">
    <property type="component" value="Unassembled WGS sequence"/>
</dbReference>
<protein>
    <submittedName>
        <fullName evidence="3">Uncharacterized protein</fullName>
    </submittedName>
</protein>
<keyword evidence="4" id="KW-1185">Reference proteome</keyword>
<dbReference type="InterPro" id="IPR024969">
    <property type="entry name" value="EIF3F/CSN6-like_C"/>
</dbReference>
<dbReference type="InterPro" id="IPR000555">
    <property type="entry name" value="JAMM/MPN+_dom"/>
</dbReference>
<sequence>MASGGQTVLQFSQASTNLTAKILPLVIFNICDCFVRRPDQTERVIVTLPGSVLPDGTVDIRNAYAVPHNESSDQDSPMQGLQLKHLSLGNQQIAAQFQEIPLDMCMVEAERVGCRYDVVSKSTELDSMIHLEIYAVFVNGIRSLMNLKYSLSFLWVVAYHTDADVVLIFLRHQWLTNSLVMEGMEATMERLLTLIDDVHKYFGDVVDGRVAPDNNIGRFISDTVYSMPKLSSQAFDKLVNDSLQVTKLFSLSLHFFFFFFKLNEVIWLRHFALSSGNYLIYVLP</sequence>
<dbReference type="PANTHER" id="PTHR10540:SF6">
    <property type="entry name" value="EUKARYOTIC TRANSLATION INITIATION FACTOR 3 SUBUNIT F"/>
    <property type="match status" value="1"/>
</dbReference>
<organism evidence="3 4">
    <name type="scientific">Cinchona calisaya</name>
    <dbReference type="NCBI Taxonomy" id="153742"/>
    <lineage>
        <taxon>Eukaryota</taxon>
        <taxon>Viridiplantae</taxon>
        <taxon>Streptophyta</taxon>
        <taxon>Embryophyta</taxon>
        <taxon>Tracheophyta</taxon>
        <taxon>Spermatophyta</taxon>
        <taxon>Magnoliopsida</taxon>
        <taxon>eudicotyledons</taxon>
        <taxon>Gunneridae</taxon>
        <taxon>Pentapetalae</taxon>
        <taxon>asterids</taxon>
        <taxon>lamiids</taxon>
        <taxon>Gentianales</taxon>
        <taxon>Rubiaceae</taxon>
        <taxon>Cinchonoideae</taxon>
        <taxon>Cinchoneae</taxon>
        <taxon>Cinchona</taxon>
    </lineage>
</organism>